<evidence type="ECO:0000313" key="1">
    <source>
        <dbReference type="EMBL" id="MDO7786565.1"/>
    </source>
</evidence>
<name>A0AAW7ZBG2_9FIRM</name>
<dbReference type="AlphaFoldDB" id="A0AAW7ZBG2"/>
<comment type="caution">
    <text evidence="1">The sequence shown here is derived from an EMBL/GenBank/DDBJ whole genome shotgun (WGS) entry which is preliminary data.</text>
</comment>
<evidence type="ECO:0000313" key="2">
    <source>
        <dbReference type="Proteomes" id="UP001172911"/>
    </source>
</evidence>
<protein>
    <submittedName>
        <fullName evidence="1">Uncharacterized protein</fullName>
    </submittedName>
</protein>
<reference evidence="1" key="1">
    <citation type="journal article" date="2023" name="J. Hazard. Mater.">
        <title>Anaerobic biodegradation of pyrene and benzo[a]pyrene by a new sulfate-reducing Desulforamulus aquiferis strain DSA.</title>
        <authorList>
            <person name="Zhang Z."/>
            <person name="Sun J."/>
            <person name="Gong X."/>
            <person name="Wang C."/>
            <person name="Wang H."/>
        </authorList>
    </citation>
    <scope>NUCLEOTIDE SEQUENCE</scope>
    <source>
        <strain evidence="1">DSA</strain>
    </source>
</reference>
<gene>
    <name evidence="1" type="ORF">P6N53_04930</name>
</gene>
<proteinExistence type="predicted"/>
<dbReference type="EMBL" id="JARPTC010000006">
    <property type="protein sequence ID" value="MDO7786565.1"/>
    <property type="molecule type" value="Genomic_DNA"/>
</dbReference>
<dbReference type="RefSeq" id="WP_304541626.1">
    <property type="nucleotide sequence ID" value="NZ_JARPTC010000006.1"/>
</dbReference>
<dbReference type="Proteomes" id="UP001172911">
    <property type="component" value="Unassembled WGS sequence"/>
</dbReference>
<sequence>MKCLKIEDNKGFYSIDGENWLMIDKISKNDLLGLLDIALTSDFEMDEYDKEKLGNQAHQVIYNNIHEKFKEILTNKSRFKDESERMYKNAIEKYSAKSS</sequence>
<reference evidence="1" key="2">
    <citation type="submission" date="2023-03" db="EMBL/GenBank/DDBJ databases">
        <authorList>
            <person name="Zhang Z."/>
        </authorList>
    </citation>
    <scope>NUCLEOTIDE SEQUENCE</scope>
    <source>
        <strain evidence="1">DSA</strain>
    </source>
</reference>
<accession>A0AAW7ZBG2</accession>
<keyword evidence="2" id="KW-1185">Reference proteome</keyword>
<organism evidence="1 2">
    <name type="scientific">Desulforamulus aquiferis</name>
    <dbReference type="NCBI Taxonomy" id="1397668"/>
    <lineage>
        <taxon>Bacteria</taxon>
        <taxon>Bacillati</taxon>
        <taxon>Bacillota</taxon>
        <taxon>Clostridia</taxon>
        <taxon>Eubacteriales</taxon>
        <taxon>Peptococcaceae</taxon>
        <taxon>Desulforamulus</taxon>
    </lineage>
</organism>